<name>A0A0N4WJH7_HAEPC</name>
<accession>A0A0N4WJH7</accession>
<proteinExistence type="predicted"/>
<organism evidence="1">
    <name type="scientific">Haemonchus placei</name>
    <name type="common">Barber's pole worm</name>
    <dbReference type="NCBI Taxonomy" id="6290"/>
    <lineage>
        <taxon>Eukaryota</taxon>
        <taxon>Metazoa</taxon>
        <taxon>Ecdysozoa</taxon>
        <taxon>Nematoda</taxon>
        <taxon>Chromadorea</taxon>
        <taxon>Rhabditida</taxon>
        <taxon>Rhabditina</taxon>
        <taxon>Rhabditomorpha</taxon>
        <taxon>Strongyloidea</taxon>
        <taxon>Trichostrongylidae</taxon>
        <taxon>Haemonchus</taxon>
    </lineage>
</organism>
<evidence type="ECO:0000313" key="1">
    <source>
        <dbReference type="WBParaSite" id="HPLM_0001116701-mRNA-1"/>
    </source>
</evidence>
<dbReference type="AlphaFoldDB" id="A0A0N4WJH7"/>
<dbReference type="WBParaSite" id="HPLM_0001116701-mRNA-1">
    <property type="protein sequence ID" value="HPLM_0001116701-mRNA-1"/>
    <property type="gene ID" value="HPLM_0001116701"/>
</dbReference>
<reference evidence="1" key="1">
    <citation type="submission" date="2017-02" db="UniProtKB">
        <authorList>
            <consortium name="WormBaseParasite"/>
        </authorList>
    </citation>
    <scope>IDENTIFICATION</scope>
</reference>
<protein>
    <submittedName>
        <fullName evidence="1">DUF4912 domain-containing protein</fullName>
    </submittedName>
</protein>
<sequence>DSQSLKAIRNERTHIWRPSLLLWWRTTTPANLGLQQIQPQINDFEEVFYSPLRCGLQIRLHHGFINYFLIKDRTDWVMLSIDDGGNMLPINIVVPISDVFLTKQLSFNYCR</sequence>